<feature type="region of interest" description="G4" evidence="7">
    <location>
        <begin position="121"/>
        <end position="124"/>
    </location>
</feature>
<dbReference type="InterPro" id="IPR015946">
    <property type="entry name" value="KH_dom-like_a/b"/>
</dbReference>
<keyword evidence="4 6" id="KW-0694">RNA-binding</keyword>
<reference evidence="11 12" key="1">
    <citation type="submission" date="2015-01" db="EMBL/GenBank/DDBJ databases">
        <title>Draft genome of the acidophilic iron oxidizer Acidithrix ferrooxidans strain Py-F3.</title>
        <authorList>
            <person name="Poehlein A."/>
            <person name="Eisen S."/>
            <person name="Schloemann M."/>
            <person name="Johnson B.D."/>
            <person name="Daniel R."/>
            <person name="Muehling M."/>
        </authorList>
    </citation>
    <scope>NUCLEOTIDE SEQUENCE [LARGE SCALE GENOMIC DNA]</scope>
    <source>
        <strain evidence="11 12">Py-F3</strain>
    </source>
</reference>
<feature type="domain" description="Era-type G" evidence="10">
    <location>
        <begin position="7"/>
        <end position="170"/>
    </location>
</feature>
<organism evidence="11 12">
    <name type="scientific">Acidithrix ferrooxidans</name>
    <dbReference type="NCBI Taxonomy" id="1280514"/>
    <lineage>
        <taxon>Bacteria</taxon>
        <taxon>Bacillati</taxon>
        <taxon>Actinomycetota</taxon>
        <taxon>Acidimicrobiia</taxon>
        <taxon>Acidimicrobiales</taxon>
        <taxon>Acidimicrobiaceae</taxon>
        <taxon>Acidithrix</taxon>
    </lineage>
</organism>
<evidence type="ECO:0000256" key="6">
    <source>
        <dbReference type="HAMAP-Rule" id="MF_00367"/>
    </source>
</evidence>
<feature type="region of interest" description="G2" evidence="7">
    <location>
        <begin position="41"/>
        <end position="45"/>
    </location>
</feature>
<keyword evidence="6" id="KW-0472">Membrane</keyword>
<dbReference type="InterPro" id="IPR004044">
    <property type="entry name" value="KH_dom_type_2"/>
</dbReference>
<comment type="function">
    <text evidence="6">An essential GTPase that binds both GDP and GTP, with rapid nucleotide exchange. Plays a role in 16S rRNA processing and 30S ribosomal subunit biogenesis and possibly also in cell cycle regulation and energy metabolism.</text>
</comment>
<dbReference type="Gene3D" id="3.30.300.20">
    <property type="match status" value="1"/>
</dbReference>
<dbReference type="PROSITE" id="PS50823">
    <property type="entry name" value="KH_TYPE_2"/>
    <property type="match status" value="1"/>
</dbReference>
<keyword evidence="3 6" id="KW-0547">Nucleotide-binding</keyword>
<dbReference type="EMBL" id="JXYS01000081">
    <property type="protein sequence ID" value="KJF16506.1"/>
    <property type="molecule type" value="Genomic_DNA"/>
</dbReference>
<dbReference type="InterPro" id="IPR027417">
    <property type="entry name" value="P-loop_NTPase"/>
</dbReference>
<feature type="region of interest" description="G5" evidence="7">
    <location>
        <begin position="149"/>
        <end position="151"/>
    </location>
</feature>
<dbReference type="InterPro" id="IPR006073">
    <property type="entry name" value="GTP-bd"/>
</dbReference>
<evidence type="ECO:0000259" key="9">
    <source>
        <dbReference type="PROSITE" id="PS50823"/>
    </source>
</evidence>
<dbReference type="GO" id="GO:0003924">
    <property type="term" value="F:GTPase activity"/>
    <property type="evidence" value="ECO:0007669"/>
    <property type="project" value="UniProtKB-UniRule"/>
</dbReference>
<feature type="binding site" evidence="6">
    <location>
        <begin position="62"/>
        <end position="66"/>
    </location>
    <ligand>
        <name>GTP</name>
        <dbReference type="ChEBI" id="CHEBI:37565"/>
    </ligand>
</feature>
<feature type="region of interest" description="G1" evidence="7">
    <location>
        <begin position="15"/>
        <end position="22"/>
    </location>
</feature>
<dbReference type="Proteomes" id="UP000032360">
    <property type="component" value="Unassembled WGS sequence"/>
</dbReference>
<evidence type="ECO:0000256" key="5">
    <source>
        <dbReference type="ARBA" id="ARBA00023134"/>
    </source>
</evidence>
<feature type="region of interest" description="G3" evidence="7">
    <location>
        <begin position="62"/>
        <end position="65"/>
    </location>
</feature>
<dbReference type="GO" id="GO:0005886">
    <property type="term" value="C:plasma membrane"/>
    <property type="evidence" value="ECO:0007669"/>
    <property type="project" value="UniProtKB-SubCell"/>
</dbReference>
<keyword evidence="12" id="KW-1185">Reference proteome</keyword>
<dbReference type="InterPro" id="IPR030388">
    <property type="entry name" value="G_ERA_dom"/>
</dbReference>
<dbReference type="NCBIfam" id="TIGR00231">
    <property type="entry name" value="small_GTP"/>
    <property type="match status" value="1"/>
</dbReference>
<dbReference type="NCBIfam" id="TIGR00436">
    <property type="entry name" value="era"/>
    <property type="match status" value="1"/>
</dbReference>
<dbReference type="PATRIC" id="fig|1280514.3.peg.3497"/>
<dbReference type="GO" id="GO:0005829">
    <property type="term" value="C:cytosol"/>
    <property type="evidence" value="ECO:0007669"/>
    <property type="project" value="TreeGrafter"/>
</dbReference>
<dbReference type="Pfam" id="PF01926">
    <property type="entry name" value="MMR_HSR1"/>
    <property type="match status" value="1"/>
</dbReference>
<dbReference type="RefSeq" id="WP_052606370.1">
    <property type="nucleotide sequence ID" value="NZ_JXYS01000081.1"/>
</dbReference>
<comment type="subunit">
    <text evidence="6">Monomer.</text>
</comment>
<feature type="binding site" evidence="6">
    <location>
        <begin position="121"/>
        <end position="124"/>
    </location>
    <ligand>
        <name>GTP</name>
        <dbReference type="ChEBI" id="CHEBI:37565"/>
    </ligand>
</feature>
<sequence>MTFDDYRSGFVAIIGRPNVGKSTLINSLVGKKISIVSTKPNTTRTAIRGIISGDGYQVVLVDTPGIHKPRSRLGARLNNTATDAMSDVDLAVVVVDASASMGPGDERVLASAPPGSFIVLNKVDRASKSAIMDRLLRLSSYNMEEYFPISAKTLEGVDELREAIVAKMPSGPPYYPPGVVSDTTETEWIAELVREALLEILREELPHSLATMVTEVEESYIRCEIFVERDSQKGIVVGHRGSNLKEVGILVRKSLPPKMYLELVVKVAKDWQSQNRYLDEFGL</sequence>
<evidence type="ECO:0000256" key="1">
    <source>
        <dbReference type="ARBA" id="ARBA00007921"/>
    </source>
</evidence>
<dbReference type="NCBIfam" id="NF000908">
    <property type="entry name" value="PRK00089.1"/>
    <property type="match status" value="1"/>
</dbReference>
<accession>A0A0D8HHF9</accession>
<gene>
    <name evidence="6 11" type="primary">era</name>
    <name evidence="11" type="ORF">AXFE_26710</name>
</gene>
<dbReference type="CDD" id="cd04163">
    <property type="entry name" value="Era"/>
    <property type="match status" value="1"/>
</dbReference>
<dbReference type="GO" id="GO:0005525">
    <property type="term" value="F:GTP binding"/>
    <property type="evidence" value="ECO:0007669"/>
    <property type="project" value="UniProtKB-UniRule"/>
</dbReference>
<keyword evidence="5 6" id="KW-0342">GTP-binding</keyword>
<dbReference type="InterPro" id="IPR005662">
    <property type="entry name" value="GTPase_Era-like"/>
</dbReference>
<dbReference type="HAMAP" id="MF_00367">
    <property type="entry name" value="GTPase_Era"/>
    <property type="match status" value="1"/>
</dbReference>
<protein>
    <recommendedName>
        <fullName evidence="2 6">GTPase Era</fullName>
    </recommendedName>
</protein>
<keyword evidence="6" id="KW-0699">rRNA-binding</keyword>
<dbReference type="AlphaFoldDB" id="A0A0D8HHF9"/>
<evidence type="ECO:0000256" key="8">
    <source>
        <dbReference type="RuleBase" id="RU003761"/>
    </source>
</evidence>
<dbReference type="GO" id="GO:0043024">
    <property type="term" value="F:ribosomal small subunit binding"/>
    <property type="evidence" value="ECO:0007669"/>
    <property type="project" value="TreeGrafter"/>
</dbReference>
<name>A0A0D8HHF9_9ACTN</name>
<dbReference type="Gene3D" id="3.40.50.300">
    <property type="entry name" value="P-loop containing nucleotide triphosphate hydrolases"/>
    <property type="match status" value="1"/>
</dbReference>
<feature type="domain" description="KH type-2" evidence="9">
    <location>
        <begin position="197"/>
        <end position="269"/>
    </location>
</feature>
<dbReference type="PANTHER" id="PTHR42698:SF1">
    <property type="entry name" value="GTPASE ERA, MITOCHONDRIAL"/>
    <property type="match status" value="1"/>
</dbReference>
<evidence type="ECO:0000313" key="12">
    <source>
        <dbReference type="Proteomes" id="UP000032360"/>
    </source>
</evidence>
<comment type="caution">
    <text evidence="11">The sequence shown here is derived from an EMBL/GenBank/DDBJ whole genome shotgun (WGS) entry which is preliminary data.</text>
</comment>
<dbReference type="InterPro" id="IPR005225">
    <property type="entry name" value="Small_GTP-bd"/>
</dbReference>
<evidence type="ECO:0000256" key="7">
    <source>
        <dbReference type="PROSITE-ProRule" id="PRU01050"/>
    </source>
</evidence>
<dbReference type="OrthoDB" id="9805918at2"/>
<dbReference type="PROSITE" id="PS51713">
    <property type="entry name" value="G_ERA"/>
    <property type="match status" value="1"/>
</dbReference>
<dbReference type="InterPro" id="IPR009019">
    <property type="entry name" value="KH_sf_prok-type"/>
</dbReference>
<evidence type="ECO:0000256" key="3">
    <source>
        <dbReference type="ARBA" id="ARBA00022741"/>
    </source>
</evidence>
<dbReference type="PANTHER" id="PTHR42698">
    <property type="entry name" value="GTPASE ERA"/>
    <property type="match status" value="1"/>
</dbReference>
<comment type="similarity">
    <text evidence="1 6 7 8">Belongs to the TRAFAC class TrmE-Era-EngA-EngB-Septin-like GTPase superfamily. Era GTPase family.</text>
</comment>
<evidence type="ECO:0000256" key="4">
    <source>
        <dbReference type="ARBA" id="ARBA00022884"/>
    </source>
</evidence>
<keyword evidence="6" id="KW-1003">Cell membrane</keyword>
<dbReference type="STRING" id="1280514.AXFE_26710"/>
<comment type="subcellular location">
    <subcellularLocation>
        <location evidence="6">Cytoplasm</location>
    </subcellularLocation>
    <subcellularLocation>
        <location evidence="6">Cell membrane</location>
        <topology evidence="6">Peripheral membrane protein</topology>
    </subcellularLocation>
</comment>
<keyword evidence="6" id="KW-0690">Ribosome biogenesis</keyword>
<proteinExistence type="inferred from homology"/>
<dbReference type="Pfam" id="PF07650">
    <property type="entry name" value="KH_2"/>
    <property type="match status" value="1"/>
</dbReference>
<feature type="binding site" evidence="6">
    <location>
        <begin position="15"/>
        <end position="22"/>
    </location>
    <ligand>
        <name>GTP</name>
        <dbReference type="ChEBI" id="CHEBI:37565"/>
    </ligand>
</feature>
<dbReference type="SUPFAM" id="SSF52540">
    <property type="entry name" value="P-loop containing nucleoside triphosphate hydrolases"/>
    <property type="match status" value="1"/>
</dbReference>
<dbReference type="CDD" id="cd22534">
    <property type="entry name" value="KH-II_Era"/>
    <property type="match status" value="1"/>
</dbReference>
<dbReference type="SUPFAM" id="SSF54814">
    <property type="entry name" value="Prokaryotic type KH domain (KH-domain type II)"/>
    <property type="match status" value="1"/>
</dbReference>
<dbReference type="GO" id="GO:0070181">
    <property type="term" value="F:small ribosomal subunit rRNA binding"/>
    <property type="evidence" value="ECO:0007669"/>
    <property type="project" value="UniProtKB-UniRule"/>
</dbReference>
<keyword evidence="6" id="KW-0963">Cytoplasm</keyword>
<dbReference type="PRINTS" id="PR00326">
    <property type="entry name" value="GTP1OBG"/>
</dbReference>
<evidence type="ECO:0000256" key="2">
    <source>
        <dbReference type="ARBA" id="ARBA00020484"/>
    </source>
</evidence>
<dbReference type="GO" id="GO:0000028">
    <property type="term" value="P:ribosomal small subunit assembly"/>
    <property type="evidence" value="ECO:0007669"/>
    <property type="project" value="TreeGrafter"/>
</dbReference>
<evidence type="ECO:0000259" key="10">
    <source>
        <dbReference type="PROSITE" id="PS51713"/>
    </source>
</evidence>
<evidence type="ECO:0000313" key="11">
    <source>
        <dbReference type="EMBL" id="KJF16506.1"/>
    </source>
</evidence>